<dbReference type="Ensembl" id="ENSEAST00005056275.1">
    <property type="protein sequence ID" value="ENSEASP00005036431.1"/>
    <property type="gene ID" value="ENSEASG00005033613.1"/>
</dbReference>
<dbReference type="GeneTree" id="ENSGT01050000244868"/>
<sequence length="160" mass="18187">MKVLFLTIILSLITALPHPAEIIRTWYVKAVVADKDMPKEKRHKKVSPLTVTALDGGDLEATVTFIVVMHQTEESGKYSALGGKRHMYILDLPVKDHHIFHCEGQLGGKAIRMRKLVGKRNPNMSLEVLEEFKKFTERKGLPQDIIIMPIQMESCIPERD</sequence>
<dbReference type="InterPro" id="IPR012674">
    <property type="entry name" value="Calycin"/>
</dbReference>
<evidence type="ECO:0000256" key="1">
    <source>
        <dbReference type="ARBA" id="ARBA00004613"/>
    </source>
</evidence>
<evidence type="ECO:0000256" key="2">
    <source>
        <dbReference type="ARBA" id="ARBA00006889"/>
    </source>
</evidence>
<dbReference type="InterPro" id="IPR002345">
    <property type="entry name" value="Lipocalin"/>
</dbReference>
<accession>A0A9L0I8V8</accession>
<reference evidence="7 8" key="1">
    <citation type="journal article" date="2020" name="Nat. Commun.">
        <title>Donkey genomes provide new insights into domestication and selection for coat color.</title>
        <authorList>
            <person name="Wang"/>
            <person name="C."/>
            <person name="Li"/>
            <person name="H."/>
            <person name="Guo"/>
            <person name="Y."/>
            <person name="Huang"/>
            <person name="J."/>
            <person name="Sun"/>
            <person name="Y."/>
            <person name="Min"/>
            <person name="J."/>
            <person name="Wang"/>
            <person name="J."/>
            <person name="Fang"/>
            <person name="X."/>
            <person name="Zhao"/>
            <person name="Z."/>
            <person name="Wang"/>
            <person name="S."/>
            <person name="Zhang"/>
            <person name="Y."/>
            <person name="Liu"/>
            <person name="Q."/>
            <person name="Jiang"/>
            <person name="Q."/>
            <person name="Wang"/>
            <person name="X."/>
            <person name="Guo"/>
            <person name="Y."/>
            <person name="Yang"/>
            <person name="C."/>
            <person name="Wang"/>
            <person name="Y."/>
            <person name="Tian"/>
            <person name="F."/>
            <person name="Zhuang"/>
            <person name="G."/>
            <person name="Fan"/>
            <person name="Y."/>
            <person name="Gao"/>
            <person name="Q."/>
            <person name="Li"/>
            <person name="Y."/>
            <person name="Ju"/>
            <person name="Z."/>
            <person name="Li"/>
            <person name="J."/>
            <person name="Li"/>
            <person name="R."/>
            <person name="Hou"/>
            <person name="M."/>
            <person name="Yang"/>
            <person name="G."/>
            <person name="Liu"/>
            <person name="G."/>
            <person name="Liu"/>
            <person name="W."/>
            <person name="Guo"/>
            <person name="J."/>
            <person name="Pan"/>
            <person name="S."/>
            <person name="Fan"/>
            <person name="G."/>
            <person name="Zhang"/>
            <person name="W."/>
            <person name="Zhang"/>
            <person name="R."/>
            <person name="Yu"/>
            <person name="J."/>
            <person name="Zhang"/>
            <person name="X."/>
            <person name="Yin"/>
            <person name="Q."/>
            <person name="Ji"/>
            <person name="C."/>
            <person name="Jin"/>
            <person name="Y."/>
            <person name="Yue"/>
            <person name="G."/>
            <person name="Liu"/>
            <person name="M."/>
            <person name="Xu"/>
            <person name="J."/>
            <person name="Liu"/>
            <person name="S."/>
            <person name="Jordana"/>
            <person name="J."/>
            <person name="Noce"/>
            <person name="A."/>
            <person name="Amills"/>
            <person name="M."/>
            <person name="Wu"/>
            <person name="D.D."/>
            <person name="Li"/>
            <person name="S."/>
            <person name="Zhou"/>
            <person name="X. and Zhong"/>
            <person name="J."/>
        </authorList>
    </citation>
    <scope>NUCLEOTIDE SEQUENCE [LARGE SCALE GENOMIC DNA]</scope>
</reference>
<dbReference type="PANTHER" id="PTHR11430">
    <property type="entry name" value="LIPOCALIN"/>
    <property type="match status" value="1"/>
</dbReference>
<dbReference type="PRINTS" id="PR01175">
    <property type="entry name" value="VNEBNERGLAND"/>
</dbReference>
<feature type="domain" description="Lipocalin/cytosolic fatty-acid binding" evidence="6">
    <location>
        <begin position="25"/>
        <end position="152"/>
    </location>
</feature>
<protein>
    <recommendedName>
        <fullName evidence="6">Lipocalin/cytosolic fatty-acid binding domain-containing protein</fullName>
    </recommendedName>
</protein>
<dbReference type="SUPFAM" id="SSF50814">
    <property type="entry name" value="Lipocalins"/>
    <property type="match status" value="1"/>
</dbReference>
<evidence type="ECO:0000256" key="3">
    <source>
        <dbReference type="ARBA" id="ARBA00022525"/>
    </source>
</evidence>
<comment type="similarity">
    <text evidence="2">Belongs to the calycin superfamily. Lipocalin family.</text>
</comment>
<dbReference type="Proteomes" id="UP000694387">
    <property type="component" value="Chromosome 14"/>
</dbReference>
<keyword evidence="3" id="KW-0964">Secreted</keyword>
<keyword evidence="4 5" id="KW-0732">Signal</keyword>
<organism evidence="7 8">
    <name type="scientific">Equus asinus</name>
    <name type="common">Donkey</name>
    <name type="synonym">Equus africanus asinus</name>
    <dbReference type="NCBI Taxonomy" id="9793"/>
    <lineage>
        <taxon>Eukaryota</taxon>
        <taxon>Metazoa</taxon>
        <taxon>Chordata</taxon>
        <taxon>Craniata</taxon>
        <taxon>Vertebrata</taxon>
        <taxon>Euteleostomi</taxon>
        <taxon>Mammalia</taxon>
        <taxon>Eutheria</taxon>
        <taxon>Laurasiatheria</taxon>
        <taxon>Perissodactyla</taxon>
        <taxon>Equidae</taxon>
        <taxon>Equus</taxon>
    </lineage>
</organism>
<evidence type="ECO:0000256" key="4">
    <source>
        <dbReference type="ARBA" id="ARBA00022729"/>
    </source>
</evidence>
<evidence type="ECO:0000313" key="7">
    <source>
        <dbReference type="Ensembl" id="ENSEASP00005036431.1"/>
    </source>
</evidence>
<reference evidence="7" key="3">
    <citation type="submission" date="2025-09" db="UniProtKB">
        <authorList>
            <consortium name="Ensembl"/>
        </authorList>
    </citation>
    <scope>IDENTIFICATION</scope>
</reference>
<dbReference type="PANTHER" id="PTHR11430:SF129">
    <property type="entry name" value="ODORANT-BINDING PROTEIN 2A-RELATED"/>
    <property type="match status" value="1"/>
</dbReference>
<comment type="subcellular location">
    <subcellularLocation>
        <location evidence="1">Secreted</location>
    </subcellularLocation>
</comment>
<name>A0A9L0I8V8_EQUAS</name>
<proteinExistence type="inferred from homology"/>
<evidence type="ECO:0000256" key="5">
    <source>
        <dbReference type="SAM" id="SignalP"/>
    </source>
</evidence>
<feature type="chain" id="PRO_5040285839" description="Lipocalin/cytosolic fatty-acid binding domain-containing protein" evidence="5">
    <location>
        <begin position="16"/>
        <end position="160"/>
    </location>
</feature>
<evidence type="ECO:0000313" key="8">
    <source>
        <dbReference type="Proteomes" id="UP000694387"/>
    </source>
</evidence>
<feature type="signal peptide" evidence="5">
    <location>
        <begin position="1"/>
        <end position="15"/>
    </location>
</feature>
<keyword evidence="8" id="KW-1185">Reference proteome</keyword>
<dbReference type="GO" id="GO:0036094">
    <property type="term" value="F:small molecule binding"/>
    <property type="evidence" value="ECO:0007669"/>
    <property type="project" value="InterPro"/>
</dbReference>
<dbReference type="GO" id="GO:0005615">
    <property type="term" value="C:extracellular space"/>
    <property type="evidence" value="ECO:0007669"/>
    <property type="project" value="TreeGrafter"/>
</dbReference>
<dbReference type="InterPro" id="IPR000566">
    <property type="entry name" value="Lipocln_cytosolic_FA-bd_dom"/>
</dbReference>
<dbReference type="Gene3D" id="2.40.128.20">
    <property type="match status" value="1"/>
</dbReference>
<dbReference type="AlphaFoldDB" id="A0A9L0I8V8"/>
<reference evidence="7" key="2">
    <citation type="submission" date="2025-08" db="UniProtKB">
        <authorList>
            <consortium name="Ensembl"/>
        </authorList>
    </citation>
    <scope>IDENTIFICATION</scope>
</reference>
<dbReference type="Pfam" id="PF00061">
    <property type="entry name" value="Lipocalin"/>
    <property type="match status" value="1"/>
</dbReference>
<evidence type="ECO:0000259" key="6">
    <source>
        <dbReference type="Pfam" id="PF00061"/>
    </source>
</evidence>
<dbReference type="InterPro" id="IPR002450">
    <property type="entry name" value="von_Ebner_gland"/>
</dbReference>